<dbReference type="HOGENOM" id="CLU_794173_0_0_4"/>
<dbReference type="AlphaFoldDB" id="A0A060NM71"/>
<organism evidence="1 2">
    <name type="scientific">Serpentinimonas maccroryi</name>
    <dbReference type="NCBI Taxonomy" id="1458426"/>
    <lineage>
        <taxon>Bacteria</taxon>
        <taxon>Pseudomonadati</taxon>
        <taxon>Pseudomonadota</taxon>
        <taxon>Betaproteobacteria</taxon>
        <taxon>Burkholderiales</taxon>
        <taxon>Comamonadaceae</taxon>
        <taxon>Serpentinimonas</taxon>
    </lineage>
</organism>
<proteinExistence type="predicted"/>
<dbReference type="KEGG" id="cbab:SMCB_0604"/>
<keyword evidence="2" id="KW-1185">Reference proteome</keyword>
<dbReference type="EMBL" id="AP014569">
    <property type="protein sequence ID" value="BAO82832.1"/>
    <property type="molecule type" value="Genomic_DNA"/>
</dbReference>
<name>A0A060NM71_9BURK</name>
<sequence>MPAPTTPATLSAPPPQSIHQSPIDQRIDWLFDLAQRHGEAFRGPEAWLERQRYRAQHPSAIAALMCMDGRVNLALATQLPAGIITPFRNLGGMFNLGWPYLSQLLIDFVNNQTQSGRRVLLLITYHWSRGERKRGCAGFRYRREDSMAHAWAIHAQVSQLFGAAHQSVYPIVCGFETDEEALLLHGPDGTVLDLAAFGAVTSQPEPDARTQPPAGTEPDALALEAQLVRTLPGLPRPVRADLLPLLLGNLAHVAGVRQQHGRALAIEHREWVICLGRGFDFLHTPNLALMIGPYSPDLAQPIRTAADIIHSNMRAGLIPPDGFLLLTSMPYENQGVERAGAELRSRFLAHFATQVINEAHPDLAPLMHRRCAVLDWPARRLDVLPPL</sequence>
<evidence type="ECO:0000313" key="1">
    <source>
        <dbReference type="EMBL" id="BAO82832.1"/>
    </source>
</evidence>
<dbReference type="OrthoDB" id="9776946at2"/>
<accession>A0A060NM71</accession>
<evidence type="ECO:0000313" key="2">
    <source>
        <dbReference type="Proteomes" id="UP000066014"/>
    </source>
</evidence>
<gene>
    <name evidence="1" type="ORF">SMCB_0604</name>
</gene>
<reference evidence="1 2" key="1">
    <citation type="journal article" date="2014" name="Nat. Commun.">
        <title>Physiological and genomic features of highly alkaliphilic hydrogen-utilizing Betaproteobacteria from a continental serpentinizing site.</title>
        <authorList>
            <person name="Suzuki S."/>
            <person name="Kuenen J.G."/>
            <person name="Schipper K."/>
            <person name="van der Velde S."/>
            <person name="Ishii S."/>
            <person name="Wu A."/>
            <person name="Sorokin D.Y."/>
            <person name="Tenney A."/>
            <person name="Meng X.Y."/>
            <person name="Morrill P.L."/>
            <person name="Kamagata Y."/>
            <person name="Muyzer G."/>
            <person name="Nealson K.H."/>
        </authorList>
    </citation>
    <scope>NUCLEOTIDE SEQUENCE [LARGE SCALE GENOMIC DNA]</scope>
    <source>
        <strain evidence="1 2">B1</strain>
    </source>
</reference>
<dbReference type="STRING" id="1458426.SMCB_0604"/>
<dbReference type="RefSeq" id="WP_045534967.1">
    <property type="nucleotide sequence ID" value="NZ_AP014569.1"/>
</dbReference>
<dbReference type="Proteomes" id="UP000066014">
    <property type="component" value="Chromosome"/>
</dbReference>
<protein>
    <submittedName>
        <fullName evidence="1">Carbonic anhydrase</fullName>
    </submittedName>
</protein>